<accession>A0A538TKU7</accession>
<name>A0A538TKU7_UNCEI</name>
<comment type="caution">
    <text evidence="1">The sequence shown here is derived from an EMBL/GenBank/DDBJ whole genome shotgun (WGS) entry which is preliminary data.</text>
</comment>
<evidence type="ECO:0000313" key="1">
    <source>
        <dbReference type="EMBL" id="TMQ64249.1"/>
    </source>
</evidence>
<proteinExistence type="predicted"/>
<organism evidence="1 2">
    <name type="scientific">Eiseniibacteriota bacterium</name>
    <dbReference type="NCBI Taxonomy" id="2212470"/>
    <lineage>
        <taxon>Bacteria</taxon>
        <taxon>Candidatus Eiseniibacteriota</taxon>
    </lineage>
</organism>
<dbReference type="Gene3D" id="2.60.120.200">
    <property type="match status" value="1"/>
</dbReference>
<dbReference type="Proteomes" id="UP000317691">
    <property type="component" value="Unassembled WGS sequence"/>
</dbReference>
<protein>
    <submittedName>
        <fullName evidence="1">Uncharacterized protein</fullName>
    </submittedName>
</protein>
<sequence>MSGTAQQGLPLTITGSGFGSKGVAAPMRWDNFESGTPGALYTGPYYRDDNEVTFSNAVLRTNSSKSVRCAFENGDYATNFGIVGVNNLNHLYIDAWYYYKAASPPSRNHKLFRIHANTYTPNLYFNVYCDNSTHMDQDGSGSGKTDTWPAMGGTPYLRDKWTHLQGYFEMSSANTNDGTALLWVDNVLWVNFPHAWNTTPNSTSYWSDFYFGNYLGHDAVGSCGTSGDAYTFWDNCYVDTTQAHVEIGNMPTYAACTLREIQVPTRWTPSSIDITVNQGAFANLANSYLYVFNRNGLVNAVGIPPCATCPPPVLDTISPAAVNSLVVRPGP</sequence>
<reference evidence="1 2" key="1">
    <citation type="journal article" date="2019" name="Nat. Microbiol.">
        <title>Mediterranean grassland soil C-N compound turnover is dependent on rainfall and depth, and is mediated by genomically divergent microorganisms.</title>
        <authorList>
            <person name="Diamond S."/>
            <person name="Andeer P.F."/>
            <person name="Li Z."/>
            <person name="Crits-Christoph A."/>
            <person name="Burstein D."/>
            <person name="Anantharaman K."/>
            <person name="Lane K.R."/>
            <person name="Thomas B.C."/>
            <person name="Pan C."/>
            <person name="Northen T.R."/>
            <person name="Banfield J.F."/>
        </authorList>
    </citation>
    <scope>NUCLEOTIDE SEQUENCE [LARGE SCALE GENOMIC DNA]</scope>
    <source>
        <strain evidence="1">WS_9</strain>
    </source>
</reference>
<dbReference type="EMBL" id="VBOZ01000025">
    <property type="protein sequence ID" value="TMQ64249.1"/>
    <property type="molecule type" value="Genomic_DNA"/>
</dbReference>
<evidence type="ECO:0000313" key="2">
    <source>
        <dbReference type="Proteomes" id="UP000317691"/>
    </source>
</evidence>
<gene>
    <name evidence="1" type="ORF">E6K79_08200</name>
</gene>
<dbReference type="AlphaFoldDB" id="A0A538TKU7"/>